<dbReference type="Proteomes" id="UP000046395">
    <property type="component" value="Unassembled WGS sequence"/>
</dbReference>
<comment type="similarity">
    <text evidence="1 5">Belongs to the tubulin family.</text>
</comment>
<dbReference type="SMART" id="SM00864">
    <property type="entry name" value="Tubulin"/>
    <property type="match status" value="1"/>
</dbReference>
<sequence length="143" mass="16093">MHSVLAGTNGTLFRPDNFFFGQSGAGNNWAKGHYTEGVVLVETVMDVIRKESENCDCLQGFQLIHSLGGGTGSGMRTLVVSKIREVYPDRIMTFSVIPSPKESNLVLLHRMVEPIECHTPFWSYTMQHYPSMRCLAIRTRHFA</sequence>
<keyword evidence="7" id="KW-1185">Reference proteome</keyword>
<evidence type="ECO:0000256" key="4">
    <source>
        <dbReference type="ARBA" id="ARBA00023134"/>
    </source>
</evidence>
<comment type="function">
    <text evidence="5">Tubulin is the major constituent of microtubules, a cylinder consisting of laterally associated linear protofilaments composed of alpha- and beta-tubulin heterodimers. Microtubules grow by the addition of GTP-tubulin dimers to the microtubule end, where a stabilizing cap forms. Below the cap, tubulin dimers are in GDP-bound state, owing to GTPase activity of alpha-tubulin.</text>
</comment>
<dbReference type="InterPro" id="IPR036525">
    <property type="entry name" value="Tubulin/FtsZ_GTPase_sf"/>
</dbReference>
<dbReference type="GO" id="GO:0005874">
    <property type="term" value="C:microtubule"/>
    <property type="evidence" value="ECO:0007669"/>
    <property type="project" value="UniProtKB-KW"/>
</dbReference>
<dbReference type="SUPFAM" id="SSF52490">
    <property type="entry name" value="Tubulin nucleotide-binding domain-like"/>
    <property type="match status" value="1"/>
</dbReference>
<evidence type="ECO:0000259" key="6">
    <source>
        <dbReference type="SMART" id="SM00864"/>
    </source>
</evidence>
<dbReference type="InterPro" id="IPR017975">
    <property type="entry name" value="Tubulin_CS"/>
</dbReference>
<name>A0A5S6Q649_TRIMR</name>
<dbReference type="WBParaSite" id="TMUE_1000002639.1">
    <property type="protein sequence ID" value="TMUE_1000002639.1"/>
    <property type="gene ID" value="WBGene00298407"/>
</dbReference>
<dbReference type="STRING" id="70415.A0A5S6Q649"/>
<dbReference type="GO" id="GO:0003924">
    <property type="term" value="F:GTPase activity"/>
    <property type="evidence" value="ECO:0007669"/>
    <property type="project" value="InterPro"/>
</dbReference>
<dbReference type="InterPro" id="IPR003008">
    <property type="entry name" value="Tubulin_FtsZ_GTPase"/>
</dbReference>
<dbReference type="InterPro" id="IPR002453">
    <property type="entry name" value="Beta_tubulin"/>
</dbReference>
<feature type="domain" description="Tubulin/FtsZ GTPase" evidence="6">
    <location>
        <begin position="1"/>
        <end position="119"/>
    </location>
</feature>
<keyword evidence="4 5" id="KW-0342">GTP-binding</keyword>
<dbReference type="InterPro" id="IPR000217">
    <property type="entry name" value="Tubulin"/>
</dbReference>
<dbReference type="AlphaFoldDB" id="A0A5S6Q649"/>
<evidence type="ECO:0000256" key="1">
    <source>
        <dbReference type="ARBA" id="ARBA00009636"/>
    </source>
</evidence>
<dbReference type="GO" id="GO:0007017">
    <property type="term" value="P:microtubule-based process"/>
    <property type="evidence" value="ECO:0007669"/>
    <property type="project" value="InterPro"/>
</dbReference>
<evidence type="ECO:0000313" key="7">
    <source>
        <dbReference type="Proteomes" id="UP000046395"/>
    </source>
</evidence>
<keyword evidence="3 5" id="KW-0547">Nucleotide-binding</keyword>
<dbReference type="Gene3D" id="3.40.50.1440">
    <property type="entry name" value="Tubulin/FtsZ, GTPase domain"/>
    <property type="match status" value="1"/>
</dbReference>
<evidence type="ECO:0000256" key="2">
    <source>
        <dbReference type="ARBA" id="ARBA00022701"/>
    </source>
</evidence>
<dbReference type="Pfam" id="PF00091">
    <property type="entry name" value="Tubulin"/>
    <property type="match status" value="1"/>
</dbReference>
<dbReference type="GO" id="GO:0005200">
    <property type="term" value="F:structural constituent of cytoskeleton"/>
    <property type="evidence" value="ECO:0007669"/>
    <property type="project" value="InterPro"/>
</dbReference>
<comment type="subunit">
    <text evidence="5">Dimer of alpha and beta chains. A typical microtubule is a hollow water-filled tube with an outer diameter of 25 nm and an inner diameter of 15 nM. Alpha-beta heterodimers associate head-to-tail to form protofilaments running lengthwise along the microtubule wall with the beta-tubulin subunit facing the microtubule plus end conferring a structural polarity. Microtubules usually have 13 protofilaments but different protofilament numbers can be found in some organisms and specialized cells.</text>
</comment>
<protein>
    <recommendedName>
        <fullName evidence="5">Tubulin beta chain</fullName>
    </recommendedName>
</protein>
<dbReference type="PRINTS" id="PR01163">
    <property type="entry name" value="BETATUBULIN"/>
</dbReference>
<reference evidence="8" key="1">
    <citation type="submission" date="2019-12" db="UniProtKB">
        <authorList>
            <consortium name="WormBaseParasite"/>
        </authorList>
    </citation>
    <scope>IDENTIFICATION</scope>
</reference>
<dbReference type="GO" id="GO:0005525">
    <property type="term" value="F:GTP binding"/>
    <property type="evidence" value="ECO:0007669"/>
    <property type="project" value="UniProtKB-UniRule"/>
</dbReference>
<dbReference type="PROSITE" id="PS00227">
    <property type="entry name" value="TUBULIN"/>
    <property type="match status" value="1"/>
</dbReference>
<dbReference type="PANTHER" id="PTHR11588">
    <property type="entry name" value="TUBULIN"/>
    <property type="match status" value="1"/>
</dbReference>
<proteinExistence type="inferred from homology"/>
<evidence type="ECO:0000256" key="5">
    <source>
        <dbReference type="RuleBase" id="RU000352"/>
    </source>
</evidence>
<dbReference type="PRINTS" id="PR01161">
    <property type="entry name" value="TUBULIN"/>
</dbReference>
<accession>A0A5S6Q649</accession>
<organism evidence="7 8">
    <name type="scientific">Trichuris muris</name>
    <name type="common">Mouse whipworm</name>
    <dbReference type="NCBI Taxonomy" id="70415"/>
    <lineage>
        <taxon>Eukaryota</taxon>
        <taxon>Metazoa</taxon>
        <taxon>Ecdysozoa</taxon>
        <taxon>Nematoda</taxon>
        <taxon>Enoplea</taxon>
        <taxon>Dorylaimia</taxon>
        <taxon>Trichinellida</taxon>
        <taxon>Trichuridae</taxon>
        <taxon>Trichuris</taxon>
    </lineage>
</organism>
<keyword evidence="2 5" id="KW-0493">Microtubule</keyword>
<evidence type="ECO:0000256" key="3">
    <source>
        <dbReference type="ARBA" id="ARBA00022741"/>
    </source>
</evidence>
<evidence type="ECO:0000313" key="8">
    <source>
        <dbReference type="WBParaSite" id="TMUE_1000002639.1"/>
    </source>
</evidence>